<name>A0A9W8JM23_9AGAR</name>
<gene>
    <name evidence="3" type="ORF">H1R20_g97</name>
</gene>
<dbReference type="OrthoDB" id="5592585at2759"/>
<accession>A0A9W8JM23</accession>
<evidence type="ECO:0000313" key="4">
    <source>
        <dbReference type="Proteomes" id="UP001140091"/>
    </source>
</evidence>
<keyword evidence="4" id="KW-1185">Reference proteome</keyword>
<dbReference type="GO" id="GO:0004672">
    <property type="term" value="F:protein kinase activity"/>
    <property type="evidence" value="ECO:0007669"/>
    <property type="project" value="InterPro"/>
</dbReference>
<dbReference type="InterPro" id="IPR011009">
    <property type="entry name" value="Kinase-like_dom_sf"/>
</dbReference>
<dbReference type="Pfam" id="PF17667">
    <property type="entry name" value="Pkinase_fungal"/>
    <property type="match status" value="1"/>
</dbReference>
<feature type="non-terminal residue" evidence="3">
    <location>
        <position position="810"/>
    </location>
</feature>
<dbReference type="InterPro" id="IPR040976">
    <property type="entry name" value="Pkinase_fungal"/>
</dbReference>
<reference evidence="3" key="1">
    <citation type="submission" date="2022-06" db="EMBL/GenBank/DDBJ databases">
        <title>Genome Sequence of Candolleomyces eurysporus.</title>
        <authorList>
            <person name="Buettner E."/>
        </authorList>
    </citation>
    <scope>NUCLEOTIDE SEQUENCE</scope>
    <source>
        <strain evidence="3">VTCC 930004</strain>
    </source>
</reference>
<dbReference type="Proteomes" id="UP001140091">
    <property type="component" value="Unassembled WGS sequence"/>
</dbReference>
<dbReference type="PROSITE" id="PS00109">
    <property type="entry name" value="PROTEIN_KINASE_TYR"/>
    <property type="match status" value="1"/>
</dbReference>
<feature type="domain" description="Fungal-type protein kinase" evidence="2">
    <location>
        <begin position="236"/>
        <end position="586"/>
    </location>
</feature>
<dbReference type="InterPro" id="IPR008266">
    <property type="entry name" value="Tyr_kinase_AS"/>
</dbReference>
<dbReference type="Gene3D" id="1.10.510.10">
    <property type="entry name" value="Transferase(Phosphotransferase) domain 1"/>
    <property type="match status" value="1"/>
</dbReference>
<evidence type="ECO:0000259" key="2">
    <source>
        <dbReference type="Pfam" id="PF17667"/>
    </source>
</evidence>
<dbReference type="PANTHER" id="PTHR38248:SF2">
    <property type="entry name" value="FUNK1 11"/>
    <property type="match status" value="1"/>
</dbReference>
<protein>
    <recommendedName>
        <fullName evidence="2">Fungal-type protein kinase domain-containing protein</fullName>
    </recommendedName>
</protein>
<organism evidence="3 4">
    <name type="scientific">Candolleomyces eurysporus</name>
    <dbReference type="NCBI Taxonomy" id="2828524"/>
    <lineage>
        <taxon>Eukaryota</taxon>
        <taxon>Fungi</taxon>
        <taxon>Dikarya</taxon>
        <taxon>Basidiomycota</taxon>
        <taxon>Agaricomycotina</taxon>
        <taxon>Agaricomycetes</taxon>
        <taxon>Agaricomycetidae</taxon>
        <taxon>Agaricales</taxon>
        <taxon>Agaricineae</taxon>
        <taxon>Psathyrellaceae</taxon>
        <taxon>Candolleomyces</taxon>
    </lineage>
</organism>
<feature type="compositionally biased region" description="Acidic residues" evidence="1">
    <location>
        <begin position="798"/>
        <end position="810"/>
    </location>
</feature>
<dbReference type="AlphaFoldDB" id="A0A9W8JM23"/>
<proteinExistence type="predicted"/>
<evidence type="ECO:0000256" key="1">
    <source>
        <dbReference type="SAM" id="MobiDB-lite"/>
    </source>
</evidence>
<feature type="region of interest" description="Disordered" evidence="1">
    <location>
        <begin position="718"/>
        <end position="810"/>
    </location>
</feature>
<evidence type="ECO:0000313" key="3">
    <source>
        <dbReference type="EMBL" id="KAJ2936992.1"/>
    </source>
</evidence>
<dbReference type="PANTHER" id="PTHR38248">
    <property type="entry name" value="FUNK1 6"/>
    <property type="match status" value="1"/>
</dbReference>
<dbReference type="EMBL" id="JANBPK010000006">
    <property type="protein sequence ID" value="KAJ2936992.1"/>
    <property type="molecule type" value="Genomic_DNA"/>
</dbReference>
<dbReference type="SUPFAM" id="SSF56112">
    <property type="entry name" value="Protein kinase-like (PK-like)"/>
    <property type="match status" value="1"/>
</dbReference>
<comment type="caution">
    <text evidence="3">The sequence shown here is derived from an EMBL/GenBank/DDBJ whole genome shotgun (WGS) entry which is preliminary data.</text>
</comment>
<sequence length="810" mass="92475">MATASLSEVDVNGSPLPTVVKDVEYFDLLTHDRLDANDSDDEYSQTWADDSTEEENDRANVASALLEDPVEKACTTANNTFSATQDSGTPWKRNTHRVKEFESSDNIKEHLLDELGPMDTIPRADIVQWISPAYEHLAKVSRINKFLSESGEYHNGRWRVIPKAPKREKSLYDPVCELWNAILDYFGPPGIADVRRAVVTDRVPLKHHAIHTSSPDICVEASGPSFTLAPGKMIGFSNIATFADGKLEKDVLNLQAHMLQMGGYARQVFIQQPNRSFVRCLIITQHRARLFHFDRSGVQYSPLFDYHARPRLFIRLVLGLCSTDESTIGLDKSFQWIIGPQGVKLGGTLETVRDDKTVIKYKLDMEEEIFSRTSIRGRGTVCWPVKDSETGERFLVKDYWMSEGRTPEYELLEKVRYTPGLCHLISHEEGRAETKDFRGDPSAFMRGKFHNRKSIRITIKFYGTSIDNFKSPEDMLAALRDAIQAHQVLYSMGILHRDITFNNILIGIKGFESEDGERGVIIDLDMAIENIRPILDICKDFRTGTIMFQSLTVSKFFDSKDLGEEILPAQDYLDDLESFFWILVFLIFIYKPNGEKAPFHSFHDRIWKFQEQATSYLQKSLFINNKSILHTARKAIHPDWHAACFDLLLQFHEFVHNIHQAKEARFFDRMDPLPNGTIPNRFSELLEDVNRTYKYIIGLFDETLKELKENIAKEVRLEAPNPAPSSPVVEALSVISPPRKPRTRSLRRSSPLVELSLAERTPKRNRSSDAGPDHEESPTRRLRRRCVPGPSDLSQAEFVEDDMDSDGVDL</sequence>